<dbReference type="CDD" id="cd04301">
    <property type="entry name" value="NAT_SF"/>
    <property type="match status" value="1"/>
</dbReference>
<dbReference type="PANTHER" id="PTHR13355">
    <property type="entry name" value="GLUCOSAMINE 6-PHOSPHATE N-ACETYLTRANSFERASE"/>
    <property type="match status" value="1"/>
</dbReference>
<dbReference type="InterPro" id="IPR039143">
    <property type="entry name" value="GNPNAT1-like"/>
</dbReference>
<comment type="similarity">
    <text evidence="1">Belongs to the acetyltransferase family. GNA1 subfamily.</text>
</comment>
<dbReference type="AlphaFoldDB" id="A0A197JUA1"/>
<gene>
    <name evidence="3" type="ORF">K457DRAFT_138376</name>
</gene>
<dbReference type="STRING" id="1314771.A0A197JUA1"/>
<dbReference type="EMBL" id="KV442045">
    <property type="protein sequence ID" value="OAQ28862.1"/>
    <property type="molecule type" value="Genomic_DNA"/>
</dbReference>
<dbReference type="Proteomes" id="UP000078512">
    <property type="component" value="Unassembled WGS sequence"/>
</dbReference>
<dbReference type="PANTHER" id="PTHR13355:SF11">
    <property type="entry name" value="GLUCOSAMINE 6-PHOSPHATE N-ACETYLTRANSFERASE"/>
    <property type="match status" value="1"/>
</dbReference>
<protein>
    <recommendedName>
        <fullName evidence="1">Glucosamine 6-phosphate N-acetyltransferase</fullName>
        <ecNumber evidence="1">2.3.1.4</ecNumber>
    </recommendedName>
</protein>
<name>A0A197JUA1_9FUNG</name>
<keyword evidence="1" id="KW-0012">Acyltransferase</keyword>
<evidence type="ECO:0000313" key="4">
    <source>
        <dbReference type="Proteomes" id="UP000078512"/>
    </source>
</evidence>
<evidence type="ECO:0000313" key="3">
    <source>
        <dbReference type="EMBL" id="OAQ28862.1"/>
    </source>
</evidence>
<evidence type="ECO:0000256" key="1">
    <source>
        <dbReference type="RuleBase" id="RU365086"/>
    </source>
</evidence>
<proteinExistence type="inferred from homology"/>
<comment type="catalytic activity">
    <reaction evidence="1">
        <text>D-glucosamine 6-phosphate + acetyl-CoA = N-acetyl-D-glucosamine 6-phosphate + CoA + H(+)</text>
        <dbReference type="Rhea" id="RHEA:10292"/>
        <dbReference type="ChEBI" id="CHEBI:15378"/>
        <dbReference type="ChEBI" id="CHEBI:57287"/>
        <dbReference type="ChEBI" id="CHEBI:57288"/>
        <dbReference type="ChEBI" id="CHEBI:57513"/>
        <dbReference type="ChEBI" id="CHEBI:58725"/>
        <dbReference type="EC" id="2.3.1.4"/>
    </reaction>
</comment>
<dbReference type="GO" id="GO:0006048">
    <property type="term" value="P:UDP-N-acetylglucosamine biosynthetic process"/>
    <property type="evidence" value="ECO:0007669"/>
    <property type="project" value="UniProtKB-UniRule"/>
</dbReference>
<dbReference type="PROSITE" id="PS51186">
    <property type="entry name" value="GNAT"/>
    <property type="match status" value="1"/>
</dbReference>
<accession>A0A197JUA1</accession>
<keyword evidence="4" id="KW-1185">Reference proteome</keyword>
<reference evidence="3 4" key="1">
    <citation type="submission" date="2016-05" db="EMBL/GenBank/DDBJ databases">
        <title>Genome sequencing reveals origins of a unique bacterial endosymbiosis in the earliest lineages of terrestrial Fungi.</title>
        <authorList>
            <consortium name="DOE Joint Genome Institute"/>
            <person name="Uehling J."/>
            <person name="Gryganskyi A."/>
            <person name="Hameed K."/>
            <person name="Tschaplinski T."/>
            <person name="Misztal P."/>
            <person name="Wu S."/>
            <person name="Desiro A."/>
            <person name="Vande Pol N."/>
            <person name="Du Z.-Y."/>
            <person name="Zienkiewicz A."/>
            <person name="Zienkiewicz K."/>
            <person name="Morin E."/>
            <person name="Tisserant E."/>
            <person name="Splivallo R."/>
            <person name="Hainaut M."/>
            <person name="Henrissat B."/>
            <person name="Ohm R."/>
            <person name="Kuo A."/>
            <person name="Yan J."/>
            <person name="Lipzen A."/>
            <person name="Nolan M."/>
            <person name="Labutti K."/>
            <person name="Barry K."/>
            <person name="Goldstein A."/>
            <person name="Labbe J."/>
            <person name="Schadt C."/>
            <person name="Tuskan G."/>
            <person name="Grigoriev I."/>
            <person name="Martin F."/>
            <person name="Vilgalys R."/>
            <person name="Bonito G."/>
        </authorList>
    </citation>
    <scope>NUCLEOTIDE SEQUENCE [LARGE SCALE GENOMIC DNA]</scope>
    <source>
        <strain evidence="3 4">AG-77</strain>
    </source>
</reference>
<dbReference type="SUPFAM" id="SSF55729">
    <property type="entry name" value="Acyl-CoA N-acyltransferases (Nat)"/>
    <property type="match status" value="1"/>
</dbReference>
<keyword evidence="1" id="KW-0808">Transferase</keyword>
<dbReference type="Pfam" id="PF00583">
    <property type="entry name" value="Acetyltransf_1"/>
    <property type="match status" value="1"/>
</dbReference>
<organism evidence="3 4">
    <name type="scientific">Linnemannia elongata AG-77</name>
    <dbReference type="NCBI Taxonomy" id="1314771"/>
    <lineage>
        <taxon>Eukaryota</taxon>
        <taxon>Fungi</taxon>
        <taxon>Fungi incertae sedis</taxon>
        <taxon>Mucoromycota</taxon>
        <taxon>Mortierellomycotina</taxon>
        <taxon>Mortierellomycetes</taxon>
        <taxon>Mortierellales</taxon>
        <taxon>Mortierellaceae</taxon>
        <taxon>Linnemannia</taxon>
    </lineage>
</organism>
<dbReference type="Gene3D" id="3.40.630.30">
    <property type="match status" value="1"/>
</dbReference>
<dbReference type="InterPro" id="IPR016181">
    <property type="entry name" value="Acyl_CoA_acyltransferase"/>
</dbReference>
<dbReference type="GO" id="GO:0004343">
    <property type="term" value="F:glucosamine 6-phosphate N-acetyltransferase activity"/>
    <property type="evidence" value="ECO:0007669"/>
    <property type="project" value="UniProtKB-UniRule"/>
</dbReference>
<dbReference type="InterPro" id="IPR000182">
    <property type="entry name" value="GNAT_dom"/>
</dbReference>
<feature type="domain" description="N-acetyltransferase" evidence="2">
    <location>
        <begin position="135"/>
        <end position="227"/>
    </location>
</feature>
<comment type="pathway">
    <text evidence="1">Nucleotide-sugar biosynthesis; UDP-N-acetyl-alpha-D-glucosamine biosynthesis; N-acetyl-alpha-D-glucosamine 1-phosphate from alpha-D-glucosamine 6-phosphate (route I): step 1/2.</text>
</comment>
<sequence>MAPAFFAINPKLVDGTPFDPLTTTTTTTNDHPSPIVIWHLVLPSFPSLSLSFSDPTTTTTTTVIPLESDQVTTALDALYPQLSTRCSAGPSLDRLNTCLANHETFSLFLATEVFSTSTSSSTSPLQEPSGVRITKIVGALTLVTLNLLMKSCAHIEDVVVDGSCRGRGLGKGLMRRALDEAVHTHSCVMVDLTSNPNRIEARTLYQSLGFELRDTGVFRYTVPQYRK</sequence>
<dbReference type="EC" id="2.3.1.4" evidence="1"/>
<evidence type="ECO:0000259" key="2">
    <source>
        <dbReference type="PROSITE" id="PS51186"/>
    </source>
</evidence>
<dbReference type="OrthoDB" id="10039976at2759"/>